<sequence>MLQSGLNIEQSLTRLKTDAPEPQATLSPATGQPAPETGRLNQPVQGGFVRNICQPE</sequence>
<name>A0ABY4R3Z9_9GAMM</name>
<proteinExistence type="predicted"/>
<dbReference type="EMBL" id="CP082904">
    <property type="protein sequence ID" value="UQY42838.1"/>
    <property type="molecule type" value="Genomic_DNA"/>
</dbReference>
<organism evidence="2 3">
    <name type="scientific">Mixta hanseatica</name>
    <dbReference type="NCBI Taxonomy" id="2872648"/>
    <lineage>
        <taxon>Bacteria</taxon>
        <taxon>Pseudomonadati</taxon>
        <taxon>Pseudomonadota</taxon>
        <taxon>Gammaproteobacteria</taxon>
        <taxon>Enterobacterales</taxon>
        <taxon>Erwiniaceae</taxon>
        <taxon>Mixta</taxon>
    </lineage>
</organism>
<feature type="compositionally biased region" description="Polar residues" evidence="1">
    <location>
        <begin position="1"/>
        <end position="14"/>
    </location>
</feature>
<evidence type="ECO:0000256" key="1">
    <source>
        <dbReference type="SAM" id="MobiDB-lite"/>
    </source>
</evidence>
<evidence type="ECO:0000313" key="2">
    <source>
        <dbReference type="EMBL" id="UQY42838.1"/>
    </source>
</evidence>
<evidence type="ECO:0000313" key="3">
    <source>
        <dbReference type="Proteomes" id="UP001056635"/>
    </source>
</evidence>
<feature type="region of interest" description="Disordered" evidence="1">
    <location>
        <begin position="1"/>
        <end position="56"/>
    </location>
</feature>
<keyword evidence="3" id="KW-1185">Reference proteome</keyword>
<reference evidence="2" key="1">
    <citation type="submission" date="2021-09" db="EMBL/GenBank/DDBJ databases">
        <title>First case of bloodstream infection caused by Mixta hanseatica sp. nov., a member of the Erwiniaceae family.</title>
        <authorList>
            <person name="Both A."/>
            <person name="Huang J."/>
            <person name="Wenzel P."/>
            <person name="Aepfelbacher M."/>
            <person name="Rohde H."/>
            <person name="Christner M."/>
            <person name="Hentschke M."/>
        </authorList>
    </citation>
    <scope>NUCLEOTIDE SEQUENCE</scope>
    <source>
        <strain evidence="2">X22927</strain>
    </source>
</reference>
<gene>
    <name evidence="2" type="ORF">K6958_13030</name>
</gene>
<dbReference type="Proteomes" id="UP001056635">
    <property type="component" value="Chromosome"/>
</dbReference>
<dbReference type="RefSeq" id="WP_249891491.1">
    <property type="nucleotide sequence ID" value="NZ_CP082904.1"/>
</dbReference>
<accession>A0ABY4R3Z9</accession>
<protein>
    <submittedName>
        <fullName evidence="2">Uncharacterized protein</fullName>
    </submittedName>
</protein>